<dbReference type="PANTHER" id="PTHR37171">
    <property type="entry name" value="SERINE/THREONINE-PROTEIN KINASE YRZF-RELATED"/>
    <property type="match status" value="1"/>
</dbReference>
<evidence type="ECO:0000256" key="2">
    <source>
        <dbReference type="SAM" id="MobiDB-lite"/>
    </source>
</evidence>
<dbReference type="Proteomes" id="UP000757232">
    <property type="component" value="Unassembled WGS sequence"/>
</dbReference>
<dbReference type="PROSITE" id="PS50011">
    <property type="entry name" value="PROTEIN_KINASE_DOM"/>
    <property type="match status" value="1"/>
</dbReference>
<dbReference type="GO" id="GO:0005524">
    <property type="term" value="F:ATP binding"/>
    <property type="evidence" value="ECO:0007669"/>
    <property type="project" value="UniProtKB-UniRule"/>
</dbReference>
<name>A0A9Q5HXQ2_SANBA</name>
<dbReference type="PANTHER" id="PTHR37171:SF1">
    <property type="entry name" value="SERINE_THREONINE-PROTEIN KINASE YRZF-RELATED"/>
    <property type="match status" value="1"/>
</dbReference>
<evidence type="ECO:0000313" key="5">
    <source>
        <dbReference type="Proteomes" id="UP000757232"/>
    </source>
</evidence>
<dbReference type="SUPFAM" id="SSF56112">
    <property type="entry name" value="Protein kinase-like (PK-like)"/>
    <property type="match status" value="1"/>
</dbReference>
<dbReference type="Gene3D" id="1.10.510.10">
    <property type="entry name" value="Transferase(Phosphotransferase) domain 1"/>
    <property type="match status" value="1"/>
</dbReference>
<dbReference type="Pfam" id="PF00069">
    <property type="entry name" value="Pkinase"/>
    <property type="match status" value="1"/>
</dbReference>
<sequence length="603" mass="68071">MLARDYLGQEGYYYAPDPSDYHQSTSDVKEQEVLQLAPKWKPVAARIDPNMIDVLTDVLHDALGNATLPEKISETYFSIKRFEQEESKYKVESEQDIRTLVSGSFLTSLFFISGPLEQPFIVSEEGDSTRDARSKVDIILECDPQKRALLELKNPTVFSEAKILLHEPFVMKLASGALTTGRKVINKLALYMALYRVRWAALTCHNEWVLFRLHTGTEQVQPYLSFSPVVSLRTGPDDRTKPLRAFWGMLIATAWNIDVVSGADLGQRLKAVPENEYENADEEEDTSEGSSGSYTFFRLHTGTEQVQPYLSFSPVVSLRTGPDDRTKPLRAFLGMLIATAWNIDVVSGADLGQRLKAVPDNEYEDANEEDDNVDDSTQDNSDELYHPPEEDTSEGSSGSYTPRHRNEIVVEHLTSFWSLDVTPANTWLKFYATNDAKHIGLPLDPKPVRLRFQHIIGAGSTGCVYEAKVVDSTQEIRPDGLTYAMKIVNKGTSGEERTRIARLFKEFKIYSTIEEARQKGIQISAVPRCYGLYETKYTLALVLDYAGESLSELRWANLKANERENIFQAIKEVHELGISHDDLDPRNVQVNFIDVKDSEQQTV</sequence>
<proteinExistence type="predicted"/>
<dbReference type="InterPro" id="IPR011009">
    <property type="entry name" value="Kinase-like_dom_sf"/>
</dbReference>
<reference evidence="4" key="1">
    <citation type="submission" date="2016-06" db="EMBL/GenBank/DDBJ databases">
        <title>Draft Genome sequence of the fungus Inonotus baumii.</title>
        <authorList>
            <person name="Zhu H."/>
            <person name="Lin W."/>
        </authorList>
    </citation>
    <scope>NUCLEOTIDE SEQUENCE</scope>
    <source>
        <strain evidence="4">821</strain>
    </source>
</reference>
<evidence type="ECO:0000256" key="1">
    <source>
        <dbReference type="PROSITE-ProRule" id="PRU10141"/>
    </source>
</evidence>
<dbReference type="GO" id="GO:0004672">
    <property type="term" value="F:protein kinase activity"/>
    <property type="evidence" value="ECO:0007669"/>
    <property type="project" value="InterPro"/>
</dbReference>
<feature type="compositionally biased region" description="Acidic residues" evidence="2">
    <location>
        <begin position="362"/>
        <end position="382"/>
    </location>
</feature>
<feature type="domain" description="Protein kinase" evidence="3">
    <location>
        <begin position="450"/>
        <end position="603"/>
    </location>
</feature>
<feature type="region of interest" description="Disordered" evidence="2">
    <location>
        <begin position="362"/>
        <end position="402"/>
    </location>
</feature>
<keyword evidence="1" id="KW-0067">ATP-binding</keyword>
<feature type="region of interest" description="Disordered" evidence="2">
    <location>
        <begin position="275"/>
        <end position="294"/>
    </location>
</feature>
<evidence type="ECO:0000259" key="3">
    <source>
        <dbReference type="PROSITE" id="PS50011"/>
    </source>
</evidence>
<keyword evidence="5" id="KW-1185">Reference proteome</keyword>
<dbReference type="InterPro" id="IPR052396">
    <property type="entry name" value="Meiotic_Drive_Suppr_Kinase"/>
</dbReference>
<dbReference type="PROSITE" id="PS00107">
    <property type="entry name" value="PROTEIN_KINASE_ATP"/>
    <property type="match status" value="1"/>
</dbReference>
<protein>
    <recommendedName>
        <fullName evidence="3">Protein kinase domain-containing protein</fullName>
    </recommendedName>
</protein>
<comment type="caution">
    <text evidence="4">The sequence shown here is derived from an EMBL/GenBank/DDBJ whole genome shotgun (WGS) entry which is preliminary data.</text>
</comment>
<feature type="compositionally biased region" description="Acidic residues" evidence="2">
    <location>
        <begin position="275"/>
        <end position="287"/>
    </location>
</feature>
<dbReference type="InterPro" id="IPR017441">
    <property type="entry name" value="Protein_kinase_ATP_BS"/>
</dbReference>
<dbReference type="OrthoDB" id="427969at2759"/>
<feature type="binding site" evidence="1">
    <location>
        <position position="486"/>
    </location>
    <ligand>
        <name>ATP</name>
        <dbReference type="ChEBI" id="CHEBI:30616"/>
    </ligand>
</feature>
<organism evidence="4 5">
    <name type="scientific">Sanghuangporus baumii</name>
    <name type="common">Phellinus baumii</name>
    <dbReference type="NCBI Taxonomy" id="108892"/>
    <lineage>
        <taxon>Eukaryota</taxon>
        <taxon>Fungi</taxon>
        <taxon>Dikarya</taxon>
        <taxon>Basidiomycota</taxon>
        <taxon>Agaricomycotina</taxon>
        <taxon>Agaricomycetes</taxon>
        <taxon>Hymenochaetales</taxon>
        <taxon>Hymenochaetaceae</taxon>
        <taxon>Sanghuangporus</taxon>
    </lineage>
</organism>
<keyword evidence="1" id="KW-0547">Nucleotide-binding</keyword>
<accession>A0A9Q5HXQ2</accession>
<dbReference type="InterPro" id="IPR000719">
    <property type="entry name" value="Prot_kinase_dom"/>
</dbReference>
<dbReference type="EMBL" id="LNZH02000189">
    <property type="protein sequence ID" value="OCB87652.1"/>
    <property type="molecule type" value="Genomic_DNA"/>
</dbReference>
<dbReference type="AlphaFoldDB" id="A0A9Q5HXQ2"/>
<evidence type="ECO:0000313" key="4">
    <source>
        <dbReference type="EMBL" id="OCB87652.1"/>
    </source>
</evidence>
<gene>
    <name evidence="4" type="ORF">A7U60_g5178</name>
</gene>